<reference evidence="9 10" key="1">
    <citation type="submission" date="2010-10" db="EMBL/GenBank/DDBJ databases">
        <authorList>
            <person name="Durkin A.S."/>
            <person name="Madupu R."/>
            <person name="Torralba M."/>
            <person name="Gillis M."/>
            <person name="Methe B."/>
            <person name="Sutton G."/>
            <person name="Nelson K.E."/>
        </authorList>
    </citation>
    <scope>NUCLEOTIDE SEQUENCE [LARGE SCALE GENOMIC DNA]</scope>
    <source>
        <strain evidence="9 10">F0396</strain>
    </source>
</reference>
<feature type="domain" description="ABC transmembrane type-1" evidence="8">
    <location>
        <begin position="70"/>
        <end position="259"/>
    </location>
</feature>
<keyword evidence="6 7" id="KW-0472">Membrane</keyword>
<keyword evidence="3" id="KW-1003">Cell membrane</keyword>
<evidence type="ECO:0000313" key="9">
    <source>
        <dbReference type="EMBL" id="EFQ59148.1"/>
    </source>
</evidence>
<dbReference type="PROSITE" id="PS50928">
    <property type="entry name" value="ABC_TM1"/>
    <property type="match status" value="1"/>
</dbReference>
<evidence type="ECO:0000256" key="5">
    <source>
        <dbReference type="ARBA" id="ARBA00022989"/>
    </source>
</evidence>
<feature type="transmembrane region" description="Helical" evidence="7">
    <location>
        <begin position="74"/>
        <end position="96"/>
    </location>
</feature>
<dbReference type="eggNOG" id="COG1173">
    <property type="taxonomic scope" value="Bacteria"/>
</dbReference>
<gene>
    <name evidence="9" type="ORF">HMPREF9192_0750</name>
</gene>
<dbReference type="Gene3D" id="1.10.3720.10">
    <property type="entry name" value="MetI-like"/>
    <property type="match status" value="1"/>
</dbReference>
<comment type="caution">
    <text evidence="9">The sequence shown here is derived from an EMBL/GenBank/DDBJ whole genome shotgun (WGS) entry which is preliminary data.</text>
</comment>
<evidence type="ECO:0000256" key="7">
    <source>
        <dbReference type="RuleBase" id="RU363032"/>
    </source>
</evidence>
<keyword evidence="4 7" id="KW-0812">Transmembrane</keyword>
<accession>E3CR30</accession>
<comment type="subcellular location">
    <subcellularLocation>
        <location evidence="1 7">Cell membrane</location>
        <topology evidence="1 7">Multi-pass membrane protein</topology>
    </subcellularLocation>
</comment>
<dbReference type="PANTHER" id="PTHR43386">
    <property type="entry name" value="OLIGOPEPTIDE TRANSPORT SYSTEM PERMEASE PROTEIN APPC"/>
    <property type="match status" value="1"/>
</dbReference>
<feature type="transmembrane region" description="Helical" evidence="7">
    <location>
        <begin position="236"/>
        <end position="258"/>
    </location>
</feature>
<name>E3CR30_STRVE</name>
<dbReference type="GO" id="GO:0005886">
    <property type="term" value="C:plasma membrane"/>
    <property type="evidence" value="ECO:0007669"/>
    <property type="project" value="UniProtKB-SubCell"/>
</dbReference>
<protein>
    <submittedName>
        <fullName evidence="9">ABC transporter, permease protein</fullName>
    </submittedName>
</protein>
<sequence>MSSDQIKRNIRWVLGCLIAFLVFLVLVQWFGFDQANRVDLPNVLAAPSRQALFGKDELGRDLFVRVFVGGAHTLLPSLLALILVVLFGCFMGVLSVRFGGIVDRFVQVAITLFQAFPPIIFVIGVVGFLGLGMEQTLLAICLTSWTKYAYLVRSLLLDSKEEPYFRYADMFGNTFWSKIKLYYLPSVFPQVVTTMVYDLNTIIMEIAGMSFIGLGAQMPYAEWGAMINNGRSYLQIAPWIVAFPSLFLILFIGGVMYLGRLLKQYFAIQQEYKRS</sequence>
<evidence type="ECO:0000256" key="6">
    <source>
        <dbReference type="ARBA" id="ARBA00023136"/>
    </source>
</evidence>
<keyword evidence="5 7" id="KW-1133">Transmembrane helix</keyword>
<evidence type="ECO:0000256" key="4">
    <source>
        <dbReference type="ARBA" id="ARBA00022692"/>
    </source>
</evidence>
<keyword evidence="2 7" id="KW-0813">Transport</keyword>
<dbReference type="InterPro" id="IPR050366">
    <property type="entry name" value="BP-dependent_transpt_permease"/>
</dbReference>
<dbReference type="CDD" id="cd06261">
    <property type="entry name" value="TM_PBP2"/>
    <property type="match status" value="1"/>
</dbReference>
<evidence type="ECO:0000313" key="10">
    <source>
        <dbReference type="Proteomes" id="UP000004896"/>
    </source>
</evidence>
<dbReference type="Proteomes" id="UP000004896">
    <property type="component" value="Unassembled WGS sequence"/>
</dbReference>
<dbReference type="GO" id="GO:0055085">
    <property type="term" value="P:transmembrane transport"/>
    <property type="evidence" value="ECO:0007669"/>
    <property type="project" value="InterPro"/>
</dbReference>
<evidence type="ECO:0000259" key="8">
    <source>
        <dbReference type="PROSITE" id="PS50928"/>
    </source>
</evidence>
<dbReference type="InterPro" id="IPR035906">
    <property type="entry name" value="MetI-like_sf"/>
</dbReference>
<dbReference type="InterPro" id="IPR000515">
    <property type="entry name" value="MetI-like"/>
</dbReference>
<feature type="transmembrane region" description="Helical" evidence="7">
    <location>
        <begin position="108"/>
        <end position="131"/>
    </location>
</feature>
<dbReference type="EMBL" id="AEKO01000007">
    <property type="protein sequence ID" value="EFQ59148.1"/>
    <property type="molecule type" value="Genomic_DNA"/>
</dbReference>
<dbReference type="PANTHER" id="PTHR43386:SF1">
    <property type="entry name" value="D,D-DIPEPTIDE TRANSPORT SYSTEM PERMEASE PROTEIN DDPC-RELATED"/>
    <property type="match status" value="1"/>
</dbReference>
<evidence type="ECO:0000256" key="3">
    <source>
        <dbReference type="ARBA" id="ARBA00022475"/>
    </source>
</evidence>
<comment type="similarity">
    <text evidence="7">Belongs to the binding-protein-dependent transport system permease family.</text>
</comment>
<feature type="transmembrane region" description="Helical" evidence="7">
    <location>
        <begin position="137"/>
        <end position="156"/>
    </location>
</feature>
<dbReference type="OrthoDB" id="9797472at2"/>
<organism evidence="9 10">
    <name type="scientific">Streptococcus vestibularis F0396</name>
    <dbReference type="NCBI Taxonomy" id="904306"/>
    <lineage>
        <taxon>Bacteria</taxon>
        <taxon>Bacillati</taxon>
        <taxon>Bacillota</taxon>
        <taxon>Bacilli</taxon>
        <taxon>Lactobacillales</taxon>
        <taxon>Streptococcaceae</taxon>
        <taxon>Streptococcus</taxon>
    </lineage>
</organism>
<dbReference type="Pfam" id="PF00528">
    <property type="entry name" value="BPD_transp_1"/>
    <property type="match status" value="1"/>
</dbReference>
<evidence type="ECO:0000256" key="1">
    <source>
        <dbReference type="ARBA" id="ARBA00004651"/>
    </source>
</evidence>
<dbReference type="AlphaFoldDB" id="E3CR30"/>
<evidence type="ECO:0000256" key="2">
    <source>
        <dbReference type="ARBA" id="ARBA00022448"/>
    </source>
</evidence>
<feature type="transmembrane region" description="Helical" evidence="7">
    <location>
        <begin position="196"/>
        <end position="216"/>
    </location>
</feature>
<feature type="transmembrane region" description="Helical" evidence="7">
    <location>
        <begin position="12"/>
        <end position="32"/>
    </location>
</feature>
<proteinExistence type="inferred from homology"/>
<dbReference type="SUPFAM" id="SSF161098">
    <property type="entry name" value="MetI-like"/>
    <property type="match status" value="1"/>
</dbReference>